<feature type="domain" description="GH18" evidence="8">
    <location>
        <begin position="359"/>
        <end position="660"/>
    </location>
</feature>
<feature type="region of interest" description="Disordered" evidence="6">
    <location>
        <begin position="220"/>
        <end position="245"/>
    </location>
</feature>
<evidence type="ECO:0000256" key="2">
    <source>
        <dbReference type="ARBA" id="ARBA00012729"/>
    </source>
</evidence>
<keyword evidence="7" id="KW-1133">Transmembrane helix</keyword>
<proteinExistence type="predicted"/>
<dbReference type="Proteomes" id="UP000824071">
    <property type="component" value="Unassembled WGS sequence"/>
</dbReference>
<reference evidence="9" key="2">
    <citation type="journal article" date="2021" name="PeerJ">
        <title>Extensive microbial diversity within the chicken gut microbiome revealed by metagenomics and culture.</title>
        <authorList>
            <person name="Gilroy R."/>
            <person name="Ravi A."/>
            <person name="Getino M."/>
            <person name="Pursley I."/>
            <person name="Horton D.L."/>
            <person name="Alikhan N.F."/>
            <person name="Baker D."/>
            <person name="Gharbi K."/>
            <person name="Hall N."/>
            <person name="Watson M."/>
            <person name="Adriaenssens E.M."/>
            <person name="Foster-Nyarko E."/>
            <person name="Jarju S."/>
            <person name="Secka A."/>
            <person name="Antonio M."/>
            <person name="Oren A."/>
            <person name="Chaudhuri R.R."/>
            <person name="La Ragione R."/>
            <person name="Hildebrand F."/>
            <person name="Pallen M.J."/>
        </authorList>
    </citation>
    <scope>NUCLEOTIDE SEQUENCE</scope>
    <source>
        <strain evidence="9">ChiGjej1B1-19959</strain>
    </source>
</reference>
<evidence type="ECO:0000256" key="6">
    <source>
        <dbReference type="SAM" id="MobiDB-lite"/>
    </source>
</evidence>
<dbReference type="InterPro" id="IPR017853">
    <property type="entry name" value="GH"/>
</dbReference>
<organism evidence="9 10">
    <name type="scientific">Candidatus Fimenecus excrementigallinarum</name>
    <dbReference type="NCBI Taxonomy" id="2840816"/>
    <lineage>
        <taxon>Bacteria</taxon>
        <taxon>Bacillati</taxon>
        <taxon>Bacillota</taxon>
        <taxon>Clostridia</taxon>
        <taxon>Candidatus Fimenecus</taxon>
    </lineage>
</organism>
<dbReference type="Gene3D" id="3.20.20.80">
    <property type="entry name" value="Glycosidases"/>
    <property type="match status" value="1"/>
</dbReference>
<feature type="transmembrane region" description="Helical" evidence="7">
    <location>
        <begin position="53"/>
        <end position="75"/>
    </location>
</feature>
<dbReference type="InterPro" id="IPR011583">
    <property type="entry name" value="Chitinase_II/V-like_cat"/>
</dbReference>
<dbReference type="PROSITE" id="PS01095">
    <property type="entry name" value="GH18_1"/>
    <property type="match status" value="1"/>
</dbReference>
<comment type="catalytic activity">
    <reaction evidence="1">
        <text>Random endo-hydrolysis of N-acetyl-beta-D-glucosaminide (1-&gt;4)-beta-linkages in chitin and chitodextrins.</text>
        <dbReference type="EC" id="3.2.1.14"/>
    </reaction>
</comment>
<feature type="transmembrane region" description="Helical" evidence="7">
    <location>
        <begin position="20"/>
        <end position="41"/>
    </location>
</feature>
<dbReference type="Pfam" id="PF00704">
    <property type="entry name" value="Glyco_hydro_18"/>
    <property type="match status" value="1"/>
</dbReference>
<dbReference type="InterPro" id="IPR008979">
    <property type="entry name" value="Galactose-bd-like_sf"/>
</dbReference>
<feature type="transmembrane region" description="Helical" evidence="7">
    <location>
        <begin position="87"/>
        <end position="112"/>
    </location>
</feature>
<keyword evidence="4 5" id="KW-0326">Glycosidase</keyword>
<sequence>MKALKRFGNALTSRAGAYIFYVLAMLAVVFLESATWAYTWIAELYPLGSQFVPTLRIVILVFAGLDVLYLLARAFSKTEELNKPLKVFRAVFVLSAVVSLVAFIYTFVLVFGLDNGVQATLFARGLQAITQYLIPLGFVCLLPLPLLFTTTPLKTAKAAVASALVAVLIVLPLQIDFGSGELTADELPALTMRSEDLLAGAAVSFESLKSGEEADAANLLDGDDKNYWTPQDPARDPAEGQEDGNNSYVEFQLPRAVTFNTAIIEEEGNEAQYFRLQAFVDGEWVTVYQSEKIQAMRLCSFDAVTTDRVRLSVDKFRSSDTPVRIRALRLYNEPQRAAEDFEVTAYQRLDGDVPTEILARGEAYARNYARFYDVYSTVLVFAAVHWDEQGNMNFGDIGEEGFAREIAALRELISMRSNPDHRVKIIVTALADGAWGDGHNGVNTYMAQYWESVADKIVAFVEKYDFDGVDIDWEYPQTAADWAVYDQFIARLDDGMNAGGRERILSAALSAGSLGMAPETLARFDQIQFMAYDGSDIDGYQSSLQQAQEGLKAFRESGADLSQINIGIAAYGRPVNGSPYWATWRDLDEANYWDSKYYNVADAGQIYEGTFCAPALAGDKTALAILSGAGGVMVFRTGCDKTMDDPNSVACGIENALDRYFENW</sequence>
<evidence type="ECO:0000256" key="5">
    <source>
        <dbReference type="RuleBase" id="RU000489"/>
    </source>
</evidence>
<dbReference type="SMART" id="SM00636">
    <property type="entry name" value="Glyco_18"/>
    <property type="match status" value="1"/>
</dbReference>
<evidence type="ECO:0000313" key="10">
    <source>
        <dbReference type="Proteomes" id="UP000824071"/>
    </source>
</evidence>
<accession>A0A9D1IGT4</accession>
<comment type="caution">
    <text evidence="9">The sequence shown here is derived from an EMBL/GenBank/DDBJ whole genome shotgun (WGS) entry which is preliminary data.</text>
</comment>
<evidence type="ECO:0000259" key="8">
    <source>
        <dbReference type="PROSITE" id="PS51910"/>
    </source>
</evidence>
<dbReference type="InterPro" id="IPR001579">
    <property type="entry name" value="Glyco_hydro_18_chit_AS"/>
</dbReference>
<dbReference type="EC" id="3.2.1.14" evidence="2"/>
<keyword evidence="3 5" id="KW-0378">Hydrolase</keyword>
<dbReference type="InterPro" id="IPR050314">
    <property type="entry name" value="Glycosyl_Hydrlase_18"/>
</dbReference>
<dbReference type="EMBL" id="DVMW01000043">
    <property type="protein sequence ID" value="HIU36436.1"/>
    <property type="molecule type" value="Genomic_DNA"/>
</dbReference>
<keyword evidence="7" id="KW-0472">Membrane</keyword>
<feature type="transmembrane region" description="Helical" evidence="7">
    <location>
        <begin position="158"/>
        <end position="175"/>
    </location>
</feature>
<evidence type="ECO:0000256" key="7">
    <source>
        <dbReference type="SAM" id="Phobius"/>
    </source>
</evidence>
<gene>
    <name evidence="9" type="ORF">IAC53_07530</name>
</gene>
<dbReference type="Gene3D" id="2.60.120.260">
    <property type="entry name" value="Galactose-binding domain-like"/>
    <property type="match status" value="1"/>
</dbReference>
<reference evidence="9" key="1">
    <citation type="submission" date="2020-10" db="EMBL/GenBank/DDBJ databases">
        <authorList>
            <person name="Gilroy R."/>
        </authorList>
    </citation>
    <scope>NUCLEOTIDE SEQUENCE</scope>
    <source>
        <strain evidence="9">ChiGjej1B1-19959</strain>
    </source>
</reference>
<evidence type="ECO:0000256" key="4">
    <source>
        <dbReference type="ARBA" id="ARBA00023295"/>
    </source>
</evidence>
<keyword evidence="7" id="KW-0812">Transmembrane</keyword>
<dbReference type="PANTHER" id="PTHR11177">
    <property type="entry name" value="CHITINASE"/>
    <property type="match status" value="1"/>
</dbReference>
<evidence type="ECO:0000256" key="3">
    <source>
        <dbReference type="ARBA" id="ARBA00022801"/>
    </source>
</evidence>
<evidence type="ECO:0000313" key="9">
    <source>
        <dbReference type="EMBL" id="HIU36436.1"/>
    </source>
</evidence>
<name>A0A9D1IGT4_9FIRM</name>
<dbReference type="GO" id="GO:0008843">
    <property type="term" value="F:endochitinase activity"/>
    <property type="evidence" value="ECO:0007669"/>
    <property type="project" value="UniProtKB-EC"/>
</dbReference>
<dbReference type="SUPFAM" id="SSF49785">
    <property type="entry name" value="Galactose-binding domain-like"/>
    <property type="match status" value="1"/>
</dbReference>
<dbReference type="GO" id="GO:0008061">
    <property type="term" value="F:chitin binding"/>
    <property type="evidence" value="ECO:0007669"/>
    <property type="project" value="InterPro"/>
</dbReference>
<feature type="transmembrane region" description="Helical" evidence="7">
    <location>
        <begin position="132"/>
        <end position="151"/>
    </location>
</feature>
<dbReference type="PROSITE" id="PS51910">
    <property type="entry name" value="GH18_2"/>
    <property type="match status" value="1"/>
</dbReference>
<dbReference type="GO" id="GO:0005975">
    <property type="term" value="P:carbohydrate metabolic process"/>
    <property type="evidence" value="ECO:0007669"/>
    <property type="project" value="InterPro"/>
</dbReference>
<dbReference type="AlphaFoldDB" id="A0A9D1IGT4"/>
<evidence type="ECO:0000256" key="1">
    <source>
        <dbReference type="ARBA" id="ARBA00000822"/>
    </source>
</evidence>
<dbReference type="InterPro" id="IPR001223">
    <property type="entry name" value="Glyco_hydro18_cat"/>
</dbReference>
<dbReference type="PANTHER" id="PTHR11177:SF317">
    <property type="entry name" value="CHITINASE 12-RELATED"/>
    <property type="match status" value="1"/>
</dbReference>
<protein>
    <recommendedName>
        <fullName evidence="2">chitinase</fullName>
        <ecNumber evidence="2">3.2.1.14</ecNumber>
    </recommendedName>
</protein>
<dbReference type="SUPFAM" id="SSF51445">
    <property type="entry name" value="(Trans)glycosidases"/>
    <property type="match status" value="1"/>
</dbReference>